<proteinExistence type="predicted"/>
<accession>A0ABX7M2E1</accession>
<protein>
    <submittedName>
        <fullName evidence="2">Alpha/beta fold hydrolase</fullName>
    </submittedName>
</protein>
<gene>
    <name evidence="2" type="ORF">JY500_15835</name>
</gene>
<dbReference type="InterPro" id="IPR029058">
    <property type="entry name" value="AB_hydrolase_fold"/>
</dbReference>
<evidence type="ECO:0000259" key="1">
    <source>
        <dbReference type="Pfam" id="PF12697"/>
    </source>
</evidence>
<dbReference type="EMBL" id="CP071060">
    <property type="protein sequence ID" value="QSI75937.1"/>
    <property type="molecule type" value="Genomic_DNA"/>
</dbReference>
<dbReference type="PIRSF" id="PIRSF037442">
    <property type="entry name" value="UCP037442_abhydr"/>
    <property type="match status" value="1"/>
</dbReference>
<name>A0ABX7M2E1_9RHOO</name>
<reference evidence="2 3" key="1">
    <citation type="submission" date="2021-02" db="EMBL/GenBank/DDBJ databases">
        <title>Niveibacterium changnyeongensis HC41.</title>
        <authorList>
            <person name="Kang M."/>
        </authorList>
    </citation>
    <scope>NUCLEOTIDE SEQUENCE [LARGE SCALE GENOMIC DNA]</scope>
    <source>
        <strain evidence="2 3">HC41</strain>
    </source>
</reference>
<keyword evidence="3" id="KW-1185">Reference proteome</keyword>
<dbReference type="Gene3D" id="3.40.50.1820">
    <property type="entry name" value="alpha/beta hydrolase"/>
    <property type="match status" value="1"/>
</dbReference>
<sequence>MQIEERRIEAPDGHPLAVTLFHPDTPVGLSVLIGSATGAPRRYYANFARHLAARGCTVVSFDYRGIGDSIDPMLPGSALRFRDWGLQDMPTVLSMLDDIAPAHPIVAVGHSAGGQMLGLLPNSHRLAAAVTVGSQLGYWGYWPTRSWRWRMRAITALSMPLTVRSFGRLPGVFMGGVSLPAGIALEWARWCGHPDYYLDERGAPHPTTFAQMRGPVRLYAISDDHFYAPLSAVTALQRRFTAGTAELVVRHPSDWARGDVGHFGFFRASMPRSAWDEVIEWLAAAAHVRLLAEADWAVPQRGASDRVWRHPQAQPA</sequence>
<dbReference type="GO" id="GO:0016787">
    <property type="term" value="F:hydrolase activity"/>
    <property type="evidence" value="ECO:0007669"/>
    <property type="project" value="UniProtKB-KW"/>
</dbReference>
<dbReference type="Proteomes" id="UP000663570">
    <property type="component" value="Chromosome"/>
</dbReference>
<organism evidence="2 3">
    <name type="scientific">Niveibacterium microcysteis</name>
    <dbReference type="NCBI Taxonomy" id="2811415"/>
    <lineage>
        <taxon>Bacteria</taxon>
        <taxon>Pseudomonadati</taxon>
        <taxon>Pseudomonadota</taxon>
        <taxon>Betaproteobacteria</taxon>
        <taxon>Rhodocyclales</taxon>
        <taxon>Rhodocyclaceae</taxon>
        <taxon>Niveibacterium</taxon>
    </lineage>
</organism>
<evidence type="ECO:0000313" key="2">
    <source>
        <dbReference type="EMBL" id="QSI75937.1"/>
    </source>
</evidence>
<keyword evidence="2" id="KW-0378">Hydrolase</keyword>
<feature type="domain" description="AB hydrolase-1" evidence="1">
    <location>
        <begin position="40"/>
        <end position="266"/>
    </location>
</feature>
<dbReference type="Pfam" id="PF12697">
    <property type="entry name" value="Abhydrolase_6"/>
    <property type="match status" value="1"/>
</dbReference>
<evidence type="ECO:0000313" key="3">
    <source>
        <dbReference type="Proteomes" id="UP000663570"/>
    </source>
</evidence>
<dbReference type="InterPro" id="IPR017208">
    <property type="entry name" value="UCP037442_abhydr"/>
</dbReference>
<dbReference type="InterPro" id="IPR000073">
    <property type="entry name" value="AB_hydrolase_1"/>
</dbReference>
<dbReference type="SUPFAM" id="SSF53474">
    <property type="entry name" value="alpha/beta-Hydrolases"/>
    <property type="match status" value="1"/>
</dbReference>
<dbReference type="RefSeq" id="WP_206253763.1">
    <property type="nucleotide sequence ID" value="NZ_CP071060.1"/>
</dbReference>